<dbReference type="GO" id="GO:0006166">
    <property type="term" value="P:purine ribonucleoside salvage"/>
    <property type="evidence" value="ECO:0007669"/>
    <property type="project" value="UniProtKB-KW"/>
</dbReference>
<sequence length="190" mass="20663">MDLLKDRIEKDGKVISDQVISVDSFINHMVDPVLMMEIGTEFARRFAAGKVTKVLTVEASGIAVGLTTAMALKVPLLFAKKKKPSTLDHNYYLSNIYSFTKQESVDVYVAKKYLTDNDRVLIVDDFLARGEALKGMTGLVKQAGAVLVGIGIVIEKVFQGGGQALRESGIPIESLVKIHSLEGGKLHLGE</sequence>
<gene>
    <name evidence="5" type="primary">xpt</name>
    <name evidence="8" type="ordered locus">Desru_1584</name>
</gene>
<dbReference type="Proteomes" id="UP000009234">
    <property type="component" value="Chromosome"/>
</dbReference>
<feature type="binding site" evidence="5">
    <location>
        <begin position="128"/>
        <end position="132"/>
    </location>
    <ligand>
        <name>5-phospho-alpha-D-ribose 1-diphosphate</name>
        <dbReference type="ChEBI" id="CHEBI:58017"/>
    </ligand>
</feature>
<evidence type="ECO:0000256" key="4">
    <source>
        <dbReference type="ARBA" id="ARBA00022726"/>
    </source>
</evidence>
<feature type="domain" description="Phosphoribosyltransferase" evidence="7">
    <location>
        <begin position="47"/>
        <end position="156"/>
    </location>
</feature>
<dbReference type="KEGG" id="dru:Desru_1584"/>
<comment type="function">
    <text evidence="5">Converts the preformed base xanthine, a product of nucleic acid breakdown, to xanthosine 5'-monophosphate (XMP), so it can be reused for RNA or DNA synthesis.</text>
</comment>
<comment type="subunit">
    <text evidence="5">Homodimer.</text>
</comment>
<dbReference type="Gene3D" id="3.40.50.2020">
    <property type="match status" value="1"/>
</dbReference>
<dbReference type="HAMAP" id="MF_01184">
    <property type="entry name" value="XPRTase"/>
    <property type="match status" value="1"/>
</dbReference>
<keyword evidence="3 5" id="KW-0808">Transferase</keyword>
<dbReference type="UniPathway" id="UPA00602">
    <property type="reaction ID" value="UER00658"/>
</dbReference>
<comment type="catalytic activity">
    <reaction evidence="5">
        <text>XMP + diphosphate = xanthine + 5-phospho-alpha-D-ribose 1-diphosphate</text>
        <dbReference type="Rhea" id="RHEA:10800"/>
        <dbReference type="ChEBI" id="CHEBI:17712"/>
        <dbReference type="ChEBI" id="CHEBI:33019"/>
        <dbReference type="ChEBI" id="CHEBI:57464"/>
        <dbReference type="ChEBI" id="CHEBI:58017"/>
        <dbReference type="EC" id="2.4.2.22"/>
    </reaction>
</comment>
<dbReference type="InterPro" id="IPR010079">
    <property type="entry name" value="Xanthine_PRibTrfase"/>
</dbReference>
<dbReference type="PANTHER" id="PTHR43864">
    <property type="entry name" value="HYPOXANTHINE/GUANINE PHOSPHORIBOSYLTRANSFERASE"/>
    <property type="match status" value="1"/>
</dbReference>
<dbReference type="CDD" id="cd06223">
    <property type="entry name" value="PRTases_typeI"/>
    <property type="match status" value="1"/>
</dbReference>
<keyword evidence="1 5" id="KW-0963">Cytoplasm</keyword>
<dbReference type="NCBIfam" id="NF006671">
    <property type="entry name" value="PRK09219.1"/>
    <property type="match status" value="1"/>
</dbReference>
<dbReference type="InterPro" id="IPR029057">
    <property type="entry name" value="PRTase-like"/>
</dbReference>
<evidence type="ECO:0000256" key="5">
    <source>
        <dbReference type="HAMAP-Rule" id="MF_01184"/>
    </source>
</evidence>
<feature type="binding site" evidence="5">
    <location>
        <position position="27"/>
    </location>
    <ligand>
        <name>xanthine</name>
        <dbReference type="ChEBI" id="CHEBI:17712"/>
    </ligand>
</feature>
<dbReference type="SUPFAM" id="SSF53271">
    <property type="entry name" value="PRTase-like"/>
    <property type="match status" value="1"/>
</dbReference>
<evidence type="ECO:0000256" key="3">
    <source>
        <dbReference type="ARBA" id="ARBA00022679"/>
    </source>
</evidence>
<reference evidence="9" key="1">
    <citation type="submission" date="2011-05" db="EMBL/GenBank/DDBJ databases">
        <title>Complete sequence of Desulfotomaculum ruminis DSM 2154.</title>
        <authorList>
            <person name="Lucas S."/>
            <person name="Copeland A."/>
            <person name="Lapidus A."/>
            <person name="Cheng J.-F."/>
            <person name="Goodwin L."/>
            <person name="Pitluck S."/>
            <person name="Lu M."/>
            <person name="Detter J.C."/>
            <person name="Han C."/>
            <person name="Tapia R."/>
            <person name="Land M."/>
            <person name="Hauser L."/>
            <person name="Kyrpides N."/>
            <person name="Ivanova N."/>
            <person name="Mikhailova N."/>
            <person name="Pagani I."/>
            <person name="Stams A.J.M."/>
            <person name="Plugge C.M."/>
            <person name="Muyzer G."/>
            <person name="Kuever J."/>
            <person name="Parshina S.N."/>
            <person name="Ivanova A.E."/>
            <person name="Nazina T.N."/>
            <person name="Brambilla E."/>
            <person name="Spring S."/>
            <person name="Klenk H.-P."/>
            <person name="Woyke T."/>
        </authorList>
    </citation>
    <scope>NUCLEOTIDE SEQUENCE [LARGE SCALE GENOMIC DNA]</scope>
    <source>
        <strain evidence="9">ATCC 23193 / DSM 2154 / NCIB 8452 / DL</strain>
    </source>
</reference>
<dbReference type="eggNOG" id="COG0503">
    <property type="taxonomic scope" value="Bacteria"/>
</dbReference>
<dbReference type="AlphaFoldDB" id="F6DRT8"/>
<protein>
    <recommendedName>
        <fullName evidence="5 6">Xanthine phosphoribosyltransferase</fullName>
        <shortName evidence="5">XPRTase</shortName>
        <ecNumber evidence="5 6">2.4.2.22</ecNumber>
    </recommendedName>
</protein>
<dbReference type="InterPro" id="IPR000836">
    <property type="entry name" value="PRTase_dom"/>
</dbReference>
<dbReference type="OrthoDB" id="9790678at2"/>
<reference evidence="8 9" key="2">
    <citation type="journal article" date="2012" name="Stand. Genomic Sci.">
        <title>Complete genome sequence of the sulfate-reducing firmicute Desulfotomaculum ruminis type strain (DL(T)).</title>
        <authorList>
            <person name="Spring S."/>
            <person name="Visser M."/>
            <person name="Lu M."/>
            <person name="Copeland A."/>
            <person name="Lapidus A."/>
            <person name="Lucas S."/>
            <person name="Cheng J.F."/>
            <person name="Han C."/>
            <person name="Tapia R."/>
            <person name="Goodwin L.A."/>
            <person name="Pitluck S."/>
            <person name="Ivanova N."/>
            <person name="Land M."/>
            <person name="Hauser L."/>
            <person name="Larimer F."/>
            <person name="Rohde M."/>
            <person name="Goker M."/>
            <person name="Detter J.C."/>
            <person name="Kyrpides N.C."/>
            <person name="Woyke T."/>
            <person name="Schaap P.J."/>
            <person name="Plugge C.M."/>
            <person name="Muyzer G."/>
            <person name="Kuever J."/>
            <person name="Pereira I.A."/>
            <person name="Parshina S.N."/>
            <person name="Bernier-Latmani R."/>
            <person name="Stams A.J."/>
            <person name="Klenk H.P."/>
        </authorList>
    </citation>
    <scope>NUCLEOTIDE SEQUENCE [LARGE SCALE GENOMIC DNA]</scope>
    <source>
        <strain evidence="9">ATCC 23193 / DSM 2154 / NCIB 8452 / DL</strain>
    </source>
</reference>
<name>F6DRT8_DESRL</name>
<evidence type="ECO:0000313" key="8">
    <source>
        <dbReference type="EMBL" id="AEG59849.1"/>
    </source>
</evidence>
<dbReference type="PANTHER" id="PTHR43864:SF1">
    <property type="entry name" value="XANTHINE PHOSPHORIBOSYLTRANSFERASE"/>
    <property type="match status" value="1"/>
</dbReference>
<keyword evidence="9" id="KW-1185">Reference proteome</keyword>
<dbReference type="GO" id="GO:0000310">
    <property type="term" value="F:xanthine phosphoribosyltransferase activity"/>
    <property type="evidence" value="ECO:0007669"/>
    <property type="project" value="UniProtKB-UniRule"/>
</dbReference>
<dbReference type="Pfam" id="PF00156">
    <property type="entry name" value="Pribosyltran"/>
    <property type="match status" value="1"/>
</dbReference>
<accession>F6DRT8</accession>
<organism evidence="8 9">
    <name type="scientific">Desulforamulus ruminis (strain ATCC 23193 / DSM 2154 / NCIMB 8452 / DL)</name>
    <name type="common">Desulfotomaculum ruminis</name>
    <dbReference type="NCBI Taxonomy" id="696281"/>
    <lineage>
        <taxon>Bacteria</taxon>
        <taxon>Bacillati</taxon>
        <taxon>Bacillota</taxon>
        <taxon>Clostridia</taxon>
        <taxon>Eubacteriales</taxon>
        <taxon>Peptococcaceae</taxon>
        <taxon>Desulforamulus</taxon>
    </lineage>
</organism>
<evidence type="ECO:0000313" key="9">
    <source>
        <dbReference type="Proteomes" id="UP000009234"/>
    </source>
</evidence>
<dbReference type="NCBIfam" id="TIGR01744">
    <property type="entry name" value="XPRTase"/>
    <property type="match status" value="1"/>
</dbReference>
<comment type="subcellular location">
    <subcellularLocation>
        <location evidence="5">Cytoplasm</location>
    </subcellularLocation>
</comment>
<evidence type="ECO:0000256" key="6">
    <source>
        <dbReference type="NCBIfam" id="TIGR01744"/>
    </source>
</evidence>
<dbReference type="GO" id="GO:0046110">
    <property type="term" value="P:xanthine metabolic process"/>
    <property type="evidence" value="ECO:0007669"/>
    <property type="project" value="UniProtKB-UniRule"/>
</dbReference>
<evidence type="ECO:0000256" key="2">
    <source>
        <dbReference type="ARBA" id="ARBA00022676"/>
    </source>
</evidence>
<dbReference type="InterPro" id="IPR050118">
    <property type="entry name" value="Pur/Pyrimidine_PRTase"/>
</dbReference>
<dbReference type="GO" id="GO:0005737">
    <property type="term" value="C:cytoplasm"/>
    <property type="evidence" value="ECO:0007669"/>
    <property type="project" value="UniProtKB-SubCell"/>
</dbReference>
<evidence type="ECO:0000259" key="7">
    <source>
        <dbReference type="Pfam" id="PF00156"/>
    </source>
</evidence>
<dbReference type="RefSeq" id="WP_013841616.1">
    <property type="nucleotide sequence ID" value="NC_015589.1"/>
</dbReference>
<proteinExistence type="inferred from homology"/>
<comment type="similarity">
    <text evidence="5">Belongs to the purine/pyrimidine phosphoribosyltransferase family. Xpt subfamily.</text>
</comment>
<keyword evidence="4 5" id="KW-0660">Purine salvage</keyword>
<dbReference type="HOGENOM" id="CLU_099015_0_0_9"/>
<keyword evidence="2 5" id="KW-0328">Glycosyltransferase</keyword>
<comment type="pathway">
    <text evidence="5">Purine metabolism; XMP biosynthesis via salvage pathway; XMP from xanthine: step 1/1.</text>
</comment>
<evidence type="ECO:0000256" key="1">
    <source>
        <dbReference type="ARBA" id="ARBA00022490"/>
    </source>
</evidence>
<dbReference type="EC" id="2.4.2.22" evidence="5 6"/>
<dbReference type="STRING" id="696281.Desru_1584"/>
<dbReference type="GO" id="GO:0032265">
    <property type="term" value="P:XMP salvage"/>
    <property type="evidence" value="ECO:0007669"/>
    <property type="project" value="UniProtKB-UniRule"/>
</dbReference>
<feature type="binding site" evidence="5">
    <location>
        <position position="156"/>
    </location>
    <ligand>
        <name>xanthine</name>
        <dbReference type="ChEBI" id="CHEBI:17712"/>
    </ligand>
</feature>
<dbReference type="EMBL" id="CP002780">
    <property type="protein sequence ID" value="AEG59849.1"/>
    <property type="molecule type" value="Genomic_DNA"/>
</dbReference>
<comment type="caution">
    <text evidence="5">Lacks conserved residue(s) required for the propagation of feature annotation.</text>
</comment>